<dbReference type="RefSeq" id="WP_167093506.1">
    <property type="nucleotide sequence ID" value="NZ_WHJG01000057.1"/>
</dbReference>
<dbReference type="EMBL" id="WHJG01000057">
    <property type="protein sequence ID" value="NHZ83634.1"/>
    <property type="molecule type" value="Genomic_DNA"/>
</dbReference>
<evidence type="ECO:0000313" key="2">
    <source>
        <dbReference type="Proteomes" id="UP000621455"/>
    </source>
</evidence>
<comment type="caution">
    <text evidence="1">The sequence shown here is derived from an EMBL/GenBank/DDBJ whole genome shotgun (WGS) entry which is preliminary data.</text>
</comment>
<gene>
    <name evidence="1" type="ORF">F2P44_30850</name>
</gene>
<name>A0ABX0NET7_9BURK</name>
<protein>
    <submittedName>
        <fullName evidence="1">Uncharacterized protein</fullName>
    </submittedName>
</protein>
<dbReference type="Proteomes" id="UP000621455">
    <property type="component" value="Unassembled WGS sequence"/>
</dbReference>
<keyword evidence="2" id="KW-1185">Reference proteome</keyword>
<accession>A0ABX0NET7</accession>
<evidence type="ECO:0000313" key="1">
    <source>
        <dbReference type="EMBL" id="NHZ83634.1"/>
    </source>
</evidence>
<sequence>MDERTGAGWCGYLAGQSPLQGSGRVDGFPWYFRARGSSWSLEIVDDKDVDPEQLPCVGVLPGWLVEEDYGRWPQAGYMTPMTAWPLIEKCIEKFRAGQLPYIFPE</sequence>
<proteinExistence type="predicted"/>
<organism evidence="1 2">
    <name type="scientific">Massilia frigida</name>
    <dbReference type="NCBI Taxonomy" id="2609281"/>
    <lineage>
        <taxon>Bacteria</taxon>
        <taxon>Pseudomonadati</taxon>
        <taxon>Pseudomonadota</taxon>
        <taxon>Betaproteobacteria</taxon>
        <taxon>Burkholderiales</taxon>
        <taxon>Oxalobacteraceae</taxon>
        <taxon>Telluria group</taxon>
        <taxon>Massilia</taxon>
    </lineage>
</organism>
<reference evidence="1 2" key="1">
    <citation type="submission" date="2019-10" db="EMBL/GenBank/DDBJ databases">
        <title>Taxonomy of Antarctic Massilia spp.: description of Massilia rubra sp. nov., Massilia aquatica sp. nov., Massilia mucilaginosa sp. nov., Massilia frigida sp. nov. isolated from streams, lakes and regoliths.</title>
        <authorList>
            <person name="Holochova P."/>
            <person name="Sedlacek I."/>
            <person name="Kralova S."/>
            <person name="Maslanova I."/>
            <person name="Busse H.-J."/>
            <person name="Stankova E."/>
            <person name="Vrbovska V."/>
            <person name="Kovarovic V."/>
            <person name="Bartak M."/>
            <person name="Svec P."/>
            <person name="Pantucek R."/>
        </authorList>
    </citation>
    <scope>NUCLEOTIDE SEQUENCE [LARGE SCALE GENOMIC DNA]</scope>
    <source>
        <strain evidence="1 2">CCM 8695</strain>
    </source>
</reference>